<gene>
    <name evidence="3" type="ORF">FBEOM_8810</name>
</gene>
<feature type="chain" id="PRO_5040401708" evidence="2">
    <location>
        <begin position="32"/>
        <end position="315"/>
    </location>
</feature>
<dbReference type="OrthoDB" id="5337308at2759"/>
<accession>A0A9P5AG16</accession>
<evidence type="ECO:0000256" key="1">
    <source>
        <dbReference type="SAM" id="MobiDB-lite"/>
    </source>
</evidence>
<keyword evidence="2" id="KW-0732">Signal</keyword>
<organism evidence="3 4">
    <name type="scientific">Fusarium beomiforme</name>
    <dbReference type="NCBI Taxonomy" id="44412"/>
    <lineage>
        <taxon>Eukaryota</taxon>
        <taxon>Fungi</taxon>
        <taxon>Dikarya</taxon>
        <taxon>Ascomycota</taxon>
        <taxon>Pezizomycotina</taxon>
        <taxon>Sordariomycetes</taxon>
        <taxon>Hypocreomycetidae</taxon>
        <taxon>Hypocreales</taxon>
        <taxon>Nectriaceae</taxon>
        <taxon>Fusarium</taxon>
        <taxon>Fusarium burgessii species complex</taxon>
    </lineage>
</organism>
<evidence type="ECO:0000256" key="2">
    <source>
        <dbReference type="SAM" id="SignalP"/>
    </source>
</evidence>
<keyword evidence="4" id="KW-1185">Reference proteome</keyword>
<dbReference type="AlphaFoldDB" id="A0A9P5AG16"/>
<evidence type="ECO:0000313" key="4">
    <source>
        <dbReference type="Proteomes" id="UP000730481"/>
    </source>
</evidence>
<protein>
    <submittedName>
        <fullName evidence="3">Uncharacterized protein</fullName>
    </submittedName>
</protein>
<dbReference type="EMBL" id="PVQB02000429">
    <property type="protein sequence ID" value="KAF4337297.1"/>
    <property type="molecule type" value="Genomic_DNA"/>
</dbReference>
<feature type="region of interest" description="Disordered" evidence="1">
    <location>
        <begin position="88"/>
        <end position="117"/>
    </location>
</feature>
<proteinExistence type="predicted"/>
<reference evidence="3" key="1">
    <citation type="journal article" date="2017" name="Mycologia">
        <title>Fusarium algeriense, sp. nov., a novel toxigenic crown rot pathogen of durum wheat from Algeria is nested in the Fusarium burgessii species complex.</title>
        <authorList>
            <person name="Laraba I."/>
            <person name="Keddad A."/>
            <person name="Boureghda H."/>
            <person name="Abdallah N."/>
            <person name="Vaughan M.M."/>
            <person name="Proctor R.H."/>
            <person name="Busman M."/>
            <person name="O'Donnell K."/>
        </authorList>
    </citation>
    <scope>NUCLEOTIDE SEQUENCE</scope>
    <source>
        <strain evidence="3">NRRL 25174</strain>
    </source>
</reference>
<sequence>MDAKSSVSWRTTFTSISLLLLSLLLLHSSYAPSLRPVPSHPYDSTLNDSFHDSRLIGSLSKRATDTYEKAVEKGRSLYCDMGKSKEELQASNGGKSMESPSYLQQAGLEGPEGWETQANARPSYKNYLDEALAALKATTNQLYHVSWIHNEAGSIYNDPSAALATMKNGGDLGDLDSDQAEEDKVCGNENSDVSELNYIIRSQIANRKTLEFVFKAILNRHARSPKRNKDTIGTWKKRITFTVDKDVEEFFGILGSPNGSGAAYLLINHKERLGKKIIKKIDVFVPEGSFQVQDTAVTKDHEAWHVMLLLHVVSA</sequence>
<name>A0A9P5AG16_9HYPO</name>
<dbReference type="Proteomes" id="UP000730481">
    <property type="component" value="Unassembled WGS sequence"/>
</dbReference>
<reference evidence="3" key="2">
    <citation type="submission" date="2020-02" db="EMBL/GenBank/DDBJ databases">
        <title>Identification and distribution of gene clusters putatively required for synthesis of sphingolipid metabolism inhibitors in phylogenetically diverse species of the filamentous fungus Fusarium.</title>
        <authorList>
            <person name="Kim H.-S."/>
            <person name="Busman M."/>
            <person name="Brown D.W."/>
            <person name="Divon H."/>
            <person name="Uhlig S."/>
            <person name="Proctor R.H."/>
        </authorList>
    </citation>
    <scope>NUCLEOTIDE SEQUENCE</scope>
    <source>
        <strain evidence="3">NRRL 25174</strain>
    </source>
</reference>
<evidence type="ECO:0000313" key="3">
    <source>
        <dbReference type="EMBL" id="KAF4337297.1"/>
    </source>
</evidence>
<feature type="signal peptide" evidence="2">
    <location>
        <begin position="1"/>
        <end position="31"/>
    </location>
</feature>
<comment type="caution">
    <text evidence="3">The sequence shown here is derived from an EMBL/GenBank/DDBJ whole genome shotgun (WGS) entry which is preliminary data.</text>
</comment>
<feature type="compositionally biased region" description="Polar residues" evidence="1">
    <location>
        <begin position="89"/>
        <end position="104"/>
    </location>
</feature>